<name>A0A1G7HM23_9DEIN</name>
<keyword evidence="1" id="KW-0812">Transmembrane</keyword>
<accession>A0A1G7HM23</accession>
<evidence type="ECO:0000313" key="4">
    <source>
        <dbReference type="Proteomes" id="UP000199446"/>
    </source>
</evidence>
<dbReference type="PANTHER" id="PTHR45138:SF9">
    <property type="entry name" value="DIGUANYLATE CYCLASE DGCM-RELATED"/>
    <property type="match status" value="1"/>
</dbReference>
<reference evidence="4" key="1">
    <citation type="submission" date="2016-10" db="EMBL/GenBank/DDBJ databases">
        <authorList>
            <person name="Varghese N."/>
            <person name="Submissions S."/>
        </authorList>
    </citation>
    <scope>NUCLEOTIDE SEQUENCE [LARGE SCALE GENOMIC DNA]</scope>
    <source>
        <strain evidence="4">CGMCC 1.6992</strain>
    </source>
</reference>
<dbReference type="GO" id="GO:0052621">
    <property type="term" value="F:diguanylate cyclase activity"/>
    <property type="evidence" value="ECO:0007669"/>
    <property type="project" value="TreeGrafter"/>
</dbReference>
<proteinExistence type="predicted"/>
<keyword evidence="1" id="KW-1133">Transmembrane helix</keyword>
<protein>
    <submittedName>
        <fullName evidence="3">Diguanylate cyclase (GGDEF) domain-containing protein</fullName>
    </submittedName>
</protein>
<feature type="transmembrane region" description="Helical" evidence="1">
    <location>
        <begin position="234"/>
        <end position="255"/>
    </location>
</feature>
<feature type="transmembrane region" description="Helical" evidence="1">
    <location>
        <begin position="74"/>
        <end position="94"/>
    </location>
</feature>
<dbReference type="PROSITE" id="PS50887">
    <property type="entry name" value="GGDEF"/>
    <property type="match status" value="1"/>
</dbReference>
<dbReference type="InterPro" id="IPR043128">
    <property type="entry name" value="Rev_trsase/Diguanyl_cyclase"/>
</dbReference>
<dbReference type="SUPFAM" id="SSF55073">
    <property type="entry name" value="Nucleotide cyclase"/>
    <property type="match status" value="1"/>
</dbReference>
<dbReference type="AlphaFoldDB" id="A0A1G7HM23"/>
<dbReference type="CDD" id="cd01949">
    <property type="entry name" value="GGDEF"/>
    <property type="match status" value="1"/>
</dbReference>
<dbReference type="InterPro" id="IPR029787">
    <property type="entry name" value="Nucleotide_cyclase"/>
</dbReference>
<sequence length="534" mass="58583">MVPYALGLLALLFLALFPPTAPWSERFLTPLVALAGGAYLVLKKERLFGLALVLFGLGDFLWSLEDLGLLPERLYLEVPYFLGYPFLTLGILRLPGRPPRLTLALLPLGGLGLLTALEPQLGVDRVYSAWDALLLLLLLPKLEGIFEGLFPGRVFLGSGLLLFLVADMAYAFLEAGPGYPTGHPVHLLWTLGYLFLALGTGAEEEEEASFPALALTLSGLFLMPALLTQDPTPLGVRLLALYGGLVGSLGLLYALHLRRQRAAEVQGRWTRFLEKLARLSPRITQTLSPEGVLLEALEAAHTLLPEAVGLEVLSRRGLVGERTPHALPVPLQGETAYLYLKAPPEGKVPGSFLALLGERLKQVLKQVEWGTLAFTDPLTGLLNRRGLEAELPKLLALARRYGTPASVVMLDIDRFKRVNDTYGHPVGDEVLRRLGRILKASVRQEDLAVRYGGEEFLLVLFGAEREAAKEAVERIRQRFRAERIPPIPHPLTLSAGIAGGEVPEGRETLEEWILKADYALLRAKETGRDRVTLA</sequence>
<dbReference type="PANTHER" id="PTHR45138">
    <property type="entry name" value="REGULATORY COMPONENTS OF SENSORY TRANSDUCTION SYSTEM"/>
    <property type="match status" value="1"/>
</dbReference>
<dbReference type="EMBL" id="FNBC01000020">
    <property type="protein sequence ID" value="SDF01431.1"/>
    <property type="molecule type" value="Genomic_DNA"/>
</dbReference>
<evidence type="ECO:0000256" key="1">
    <source>
        <dbReference type="SAM" id="Phobius"/>
    </source>
</evidence>
<dbReference type="OrthoDB" id="9759607at2"/>
<dbReference type="FunFam" id="3.30.70.270:FF:000001">
    <property type="entry name" value="Diguanylate cyclase domain protein"/>
    <property type="match status" value="1"/>
</dbReference>
<dbReference type="SMART" id="SM00267">
    <property type="entry name" value="GGDEF"/>
    <property type="match status" value="1"/>
</dbReference>
<dbReference type="Proteomes" id="UP000199446">
    <property type="component" value="Unassembled WGS sequence"/>
</dbReference>
<evidence type="ECO:0000259" key="2">
    <source>
        <dbReference type="PROSITE" id="PS50887"/>
    </source>
</evidence>
<dbReference type="InterPro" id="IPR050469">
    <property type="entry name" value="Diguanylate_Cyclase"/>
</dbReference>
<keyword evidence="4" id="KW-1185">Reference proteome</keyword>
<feature type="transmembrane region" description="Helical" evidence="1">
    <location>
        <begin position="185"/>
        <end position="202"/>
    </location>
</feature>
<dbReference type="Gene3D" id="3.30.70.270">
    <property type="match status" value="1"/>
</dbReference>
<gene>
    <name evidence="3" type="ORF">SAMN04488243_12034</name>
</gene>
<feature type="domain" description="GGDEF" evidence="2">
    <location>
        <begin position="403"/>
        <end position="534"/>
    </location>
</feature>
<feature type="transmembrane region" description="Helical" evidence="1">
    <location>
        <begin position="100"/>
        <end position="117"/>
    </location>
</feature>
<dbReference type="STRING" id="482827.SAMN04488243_12034"/>
<feature type="transmembrane region" description="Helical" evidence="1">
    <location>
        <begin position="46"/>
        <end position="62"/>
    </location>
</feature>
<dbReference type="Pfam" id="PF00990">
    <property type="entry name" value="GGDEF"/>
    <property type="match status" value="1"/>
</dbReference>
<keyword evidence="1" id="KW-0472">Membrane</keyword>
<dbReference type="NCBIfam" id="TIGR00254">
    <property type="entry name" value="GGDEF"/>
    <property type="match status" value="1"/>
</dbReference>
<feature type="transmembrane region" description="Helical" evidence="1">
    <location>
        <begin position="152"/>
        <end position="173"/>
    </location>
</feature>
<evidence type="ECO:0000313" key="3">
    <source>
        <dbReference type="EMBL" id="SDF01431.1"/>
    </source>
</evidence>
<organism evidence="3 4">
    <name type="scientific">Thermus arciformis</name>
    <dbReference type="NCBI Taxonomy" id="482827"/>
    <lineage>
        <taxon>Bacteria</taxon>
        <taxon>Thermotogati</taxon>
        <taxon>Deinococcota</taxon>
        <taxon>Deinococci</taxon>
        <taxon>Thermales</taxon>
        <taxon>Thermaceae</taxon>
        <taxon>Thermus</taxon>
    </lineage>
</organism>
<dbReference type="RefSeq" id="WP_093007609.1">
    <property type="nucleotide sequence ID" value="NZ_FNBC01000020.1"/>
</dbReference>
<dbReference type="InterPro" id="IPR000160">
    <property type="entry name" value="GGDEF_dom"/>
</dbReference>
<feature type="transmembrane region" description="Helical" evidence="1">
    <location>
        <begin position="208"/>
        <end position="227"/>
    </location>
</feature>